<dbReference type="SUPFAM" id="SSF50486">
    <property type="entry name" value="FMT C-terminal domain-like"/>
    <property type="match status" value="1"/>
</dbReference>
<keyword evidence="8" id="KW-1185">Reference proteome</keyword>
<dbReference type="InterPro" id="IPR011034">
    <property type="entry name" value="Formyl_transferase-like_C_sf"/>
</dbReference>
<sequence length="207" mass="22343">MRPLPRAFYDDDAFVVAPRLLNKVLVAADGRRGRIVEVEAYRGAADAAAHSFRGMTPRTEVMFGPPGHLYVYFIYGMHWAINAVCGGPAPGHAVLLRALEPLAGLDAMARARGTDAPRLLAAGPGRLAQAFGVNGGDNGLDLCRRGSRLWIGDDGTPPPATPVASPRIGISRAAEHPWRWHVADDPHVSRRPSPKTQRARPPSTRPR</sequence>
<feature type="compositionally biased region" description="Basic and acidic residues" evidence="6">
    <location>
        <begin position="175"/>
        <end position="188"/>
    </location>
</feature>
<dbReference type="NCBIfam" id="NF002003">
    <property type="entry name" value="PRK00802.1-3"/>
    <property type="match status" value="1"/>
</dbReference>
<name>A0A0R0A0X8_9GAMM</name>
<evidence type="ECO:0000313" key="7">
    <source>
        <dbReference type="EMBL" id="KRG38880.1"/>
    </source>
</evidence>
<accession>A0A0R0A0X8</accession>
<dbReference type="PANTHER" id="PTHR10429">
    <property type="entry name" value="DNA-3-METHYLADENINE GLYCOSYLASE"/>
    <property type="match status" value="1"/>
</dbReference>
<dbReference type="CDD" id="cd00540">
    <property type="entry name" value="AAG"/>
    <property type="match status" value="1"/>
</dbReference>
<evidence type="ECO:0000256" key="1">
    <source>
        <dbReference type="ARBA" id="ARBA00009232"/>
    </source>
</evidence>
<dbReference type="InterPro" id="IPR003180">
    <property type="entry name" value="MPG"/>
</dbReference>
<dbReference type="Pfam" id="PF02245">
    <property type="entry name" value="Pur_DNA_glyco"/>
    <property type="match status" value="1"/>
</dbReference>
<evidence type="ECO:0000256" key="2">
    <source>
        <dbReference type="ARBA" id="ARBA00022763"/>
    </source>
</evidence>
<evidence type="ECO:0000256" key="5">
    <source>
        <dbReference type="HAMAP-Rule" id="MF_00527"/>
    </source>
</evidence>
<keyword evidence="2 5" id="KW-0227">DNA damage</keyword>
<evidence type="ECO:0000313" key="8">
    <source>
        <dbReference type="Proteomes" id="UP000051802"/>
    </source>
</evidence>
<organism evidence="7 8">
    <name type="scientific">Stenotrophomonas panacihumi</name>
    <dbReference type="NCBI Taxonomy" id="676599"/>
    <lineage>
        <taxon>Bacteria</taxon>
        <taxon>Pseudomonadati</taxon>
        <taxon>Pseudomonadota</taxon>
        <taxon>Gammaproteobacteria</taxon>
        <taxon>Lysobacterales</taxon>
        <taxon>Lysobacteraceae</taxon>
        <taxon>Stenotrophomonas</taxon>
    </lineage>
</organism>
<evidence type="ECO:0000256" key="4">
    <source>
        <dbReference type="ARBA" id="ARBA00023204"/>
    </source>
</evidence>
<dbReference type="FunFam" id="3.10.300.10:FF:000001">
    <property type="entry name" value="Putative 3-methyladenine DNA glycosylase"/>
    <property type="match status" value="1"/>
</dbReference>
<dbReference type="EC" id="3.2.2.-" evidence="5"/>
<dbReference type="GO" id="GO:0003905">
    <property type="term" value="F:alkylbase DNA N-glycosylase activity"/>
    <property type="evidence" value="ECO:0007669"/>
    <property type="project" value="InterPro"/>
</dbReference>
<dbReference type="OrthoDB" id="9794313at2"/>
<dbReference type="NCBIfam" id="TIGR00567">
    <property type="entry name" value="3mg"/>
    <property type="match status" value="1"/>
</dbReference>
<dbReference type="InterPro" id="IPR036995">
    <property type="entry name" value="MPG_sf"/>
</dbReference>
<dbReference type="GO" id="GO:0006284">
    <property type="term" value="P:base-excision repair"/>
    <property type="evidence" value="ECO:0007669"/>
    <property type="project" value="InterPro"/>
</dbReference>
<dbReference type="AlphaFoldDB" id="A0A0R0A0X8"/>
<keyword evidence="3 5" id="KW-0378">Hydrolase</keyword>
<dbReference type="RefSeq" id="WP_057648314.1">
    <property type="nucleotide sequence ID" value="NZ_LLXU01000111.1"/>
</dbReference>
<feature type="region of interest" description="Disordered" evidence="6">
    <location>
        <begin position="175"/>
        <end position="207"/>
    </location>
</feature>
<dbReference type="EMBL" id="LLXU01000111">
    <property type="protein sequence ID" value="KRG38880.1"/>
    <property type="molecule type" value="Genomic_DNA"/>
</dbReference>
<reference evidence="7 8" key="1">
    <citation type="submission" date="2015-10" db="EMBL/GenBank/DDBJ databases">
        <title>Genome sequencing and analysis of members of genus Stenotrophomonas.</title>
        <authorList>
            <person name="Patil P.P."/>
            <person name="Midha S."/>
            <person name="Patil P.B."/>
        </authorList>
    </citation>
    <scope>NUCLEOTIDE SEQUENCE [LARGE SCALE GENOMIC DNA]</scope>
    <source>
        <strain evidence="7 8">JCM 16536</strain>
    </source>
</reference>
<proteinExistence type="inferred from homology"/>
<gene>
    <name evidence="7" type="ORF">ARC20_14185</name>
</gene>
<protein>
    <recommendedName>
        <fullName evidence="5">Putative 3-methyladenine DNA glycosylase</fullName>
        <ecNumber evidence="5">3.2.2.-</ecNumber>
    </recommendedName>
</protein>
<dbReference type="STRING" id="676599.ARC20_14185"/>
<dbReference type="HAMAP" id="MF_00527">
    <property type="entry name" value="3MGH"/>
    <property type="match status" value="1"/>
</dbReference>
<evidence type="ECO:0000256" key="3">
    <source>
        <dbReference type="ARBA" id="ARBA00022801"/>
    </source>
</evidence>
<dbReference type="PANTHER" id="PTHR10429:SF0">
    <property type="entry name" value="DNA-3-METHYLADENINE GLYCOSYLASE"/>
    <property type="match status" value="1"/>
</dbReference>
<dbReference type="Gene3D" id="3.10.300.10">
    <property type="entry name" value="Methylpurine-DNA glycosylase (MPG)"/>
    <property type="match status" value="1"/>
</dbReference>
<evidence type="ECO:0000256" key="6">
    <source>
        <dbReference type="SAM" id="MobiDB-lite"/>
    </source>
</evidence>
<dbReference type="GO" id="GO:0003677">
    <property type="term" value="F:DNA binding"/>
    <property type="evidence" value="ECO:0007669"/>
    <property type="project" value="InterPro"/>
</dbReference>
<comment type="similarity">
    <text evidence="1 5">Belongs to the DNA glycosylase MPG family.</text>
</comment>
<dbReference type="Proteomes" id="UP000051802">
    <property type="component" value="Unassembled WGS sequence"/>
</dbReference>
<keyword evidence="4 5" id="KW-0234">DNA repair</keyword>
<comment type="caution">
    <text evidence="7">The sequence shown here is derived from an EMBL/GenBank/DDBJ whole genome shotgun (WGS) entry which is preliminary data.</text>
</comment>